<dbReference type="PANTHER" id="PTHR10344">
    <property type="entry name" value="THYMIDYLATE KINASE"/>
    <property type="match status" value="1"/>
</dbReference>
<evidence type="ECO:0000256" key="2">
    <source>
        <dbReference type="ARBA" id="ARBA00009776"/>
    </source>
</evidence>
<dbReference type="InterPro" id="IPR018094">
    <property type="entry name" value="Thymidylate_kinase"/>
</dbReference>
<dbReference type="Proteomes" id="UP000597762">
    <property type="component" value="Unassembled WGS sequence"/>
</dbReference>
<dbReference type="PANTHER" id="PTHR10344:SF1">
    <property type="entry name" value="THYMIDYLATE KINASE"/>
    <property type="match status" value="1"/>
</dbReference>
<dbReference type="GO" id="GO:0005829">
    <property type="term" value="C:cytosol"/>
    <property type="evidence" value="ECO:0007669"/>
    <property type="project" value="TreeGrafter"/>
</dbReference>
<protein>
    <recommendedName>
        <fullName evidence="4">Thymidylate kinase</fullName>
        <ecNumber evidence="3">2.7.4.9</ecNumber>
    </recommendedName>
</protein>
<dbReference type="GO" id="GO:0004550">
    <property type="term" value="F:nucleoside diphosphate kinase activity"/>
    <property type="evidence" value="ECO:0007669"/>
    <property type="project" value="TreeGrafter"/>
</dbReference>
<evidence type="ECO:0000256" key="3">
    <source>
        <dbReference type="ARBA" id="ARBA00012980"/>
    </source>
</evidence>
<keyword evidence="12" id="KW-1185">Reference proteome</keyword>
<dbReference type="InterPro" id="IPR039430">
    <property type="entry name" value="Thymidylate_kin-like_dom"/>
</dbReference>
<reference evidence="11" key="1">
    <citation type="submission" date="2021-01" db="EMBL/GenBank/DDBJ databases">
        <authorList>
            <person name="Li R."/>
            <person name="Bekaert M."/>
        </authorList>
    </citation>
    <scope>NUCLEOTIDE SEQUENCE</scope>
    <source>
        <strain evidence="11">Farmed</strain>
    </source>
</reference>
<dbReference type="EMBL" id="CAHIKZ030001536">
    <property type="protein sequence ID" value="CAE1267428.1"/>
    <property type="molecule type" value="Genomic_DNA"/>
</dbReference>
<evidence type="ECO:0000256" key="5">
    <source>
        <dbReference type="ARBA" id="ARBA00022679"/>
    </source>
</evidence>
<dbReference type="GO" id="GO:0005524">
    <property type="term" value="F:ATP binding"/>
    <property type="evidence" value="ECO:0007669"/>
    <property type="project" value="UniProtKB-KW"/>
</dbReference>
<evidence type="ECO:0000256" key="8">
    <source>
        <dbReference type="ARBA" id="ARBA00022777"/>
    </source>
</evidence>
<dbReference type="GO" id="GO:0005634">
    <property type="term" value="C:nucleus"/>
    <property type="evidence" value="ECO:0007669"/>
    <property type="project" value="TreeGrafter"/>
</dbReference>
<dbReference type="GO" id="GO:0006227">
    <property type="term" value="P:dUDP biosynthetic process"/>
    <property type="evidence" value="ECO:0007669"/>
    <property type="project" value="TreeGrafter"/>
</dbReference>
<evidence type="ECO:0000313" key="11">
    <source>
        <dbReference type="EMBL" id="CAE1267428.1"/>
    </source>
</evidence>
<dbReference type="CDD" id="cd01672">
    <property type="entry name" value="TMPK"/>
    <property type="match status" value="1"/>
</dbReference>
<dbReference type="OrthoDB" id="425602at2759"/>
<keyword evidence="7" id="KW-0547">Nucleotide-binding</keyword>
<dbReference type="GO" id="GO:0006233">
    <property type="term" value="P:dTDP biosynthetic process"/>
    <property type="evidence" value="ECO:0007669"/>
    <property type="project" value="InterPro"/>
</dbReference>
<dbReference type="SUPFAM" id="SSF52540">
    <property type="entry name" value="P-loop containing nucleoside triphosphate hydrolases"/>
    <property type="match status" value="1"/>
</dbReference>
<evidence type="ECO:0000256" key="9">
    <source>
        <dbReference type="ARBA" id="ARBA00022840"/>
    </source>
</evidence>
<keyword evidence="8" id="KW-0418">Kinase</keyword>
<evidence type="ECO:0000256" key="4">
    <source>
        <dbReference type="ARBA" id="ARBA00017144"/>
    </source>
</evidence>
<dbReference type="InterPro" id="IPR027417">
    <property type="entry name" value="P-loop_NTPase"/>
</dbReference>
<evidence type="ECO:0000256" key="6">
    <source>
        <dbReference type="ARBA" id="ARBA00022727"/>
    </source>
</evidence>
<feature type="domain" description="Thymidylate kinase-like" evidence="10">
    <location>
        <begin position="75"/>
        <end position="251"/>
    </location>
</feature>
<dbReference type="AlphaFoldDB" id="A0A812CIT6"/>
<sequence length="270" mass="31279">MGTRINICHVISKLRLENPNFCHIIYSRAKPLVWLFSLKPSIRPNHNLPFPPKIPSRKIMNSSPLIENRGQLIVFEGLDKSGKSTQSQKLKEALLKDGQFVDLWSFPDRNTKLGDVIDSYLNKRLELDDRSIHLLFSANRWEKVSKLIKLLESGTTVITDRYAFSGVAYSAAKGLPLEWCKQPDVGLPKPDCVIFLQLSPEAGAKRNGFGEERYEKTQFQNKVLEQFMQIKDESWKIINADQNMEDLHQEIYKHIKSLKKEELKRLWEKD</sequence>
<keyword evidence="5 11" id="KW-0808">Transferase</keyword>
<keyword evidence="6" id="KW-0545">Nucleotide biosynthesis</keyword>
<dbReference type="FunFam" id="3.40.50.300:FF:000679">
    <property type="entry name" value="Thymidylate kinase"/>
    <property type="match status" value="1"/>
</dbReference>
<evidence type="ECO:0000256" key="7">
    <source>
        <dbReference type="ARBA" id="ARBA00022741"/>
    </source>
</evidence>
<evidence type="ECO:0000313" key="12">
    <source>
        <dbReference type="Proteomes" id="UP000597762"/>
    </source>
</evidence>
<dbReference type="HAMAP" id="MF_00165">
    <property type="entry name" value="Thymidylate_kinase"/>
    <property type="match status" value="1"/>
</dbReference>
<comment type="pathway">
    <text evidence="1">Pyrimidine metabolism; dTTP biosynthesis.</text>
</comment>
<comment type="similarity">
    <text evidence="2">Belongs to the thymidylate kinase family.</text>
</comment>
<gene>
    <name evidence="11" type="ORF">SPHA_35595</name>
</gene>
<comment type="caution">
    <text evidence="11">The sequence shown here is derived from an EMBL/GenBank/DDBJ whole genome shotgun (WGS) entry which is preliminary data.</text>
</comment>
<accession>A0A812CIT6</accession>
<dbReference type="InterPro" id="IPR018095">
    <property type="entry name" value="Thymidylate_kin_CS"/>
</dbReference>
<name>A0A812CIT6_ACAPH</name>
<evidence type="ECO:0000256" key="1">
    <source>
        <dbReference type="ARBA" id="ARBA00004992"/>
    </source>
</evidence>
<dbReference type="PROSITE" id="PS01331">
    <property type="entry name" value="THYMIDYLATE_KINASE"/>
    <property type="match status" value="1"/>
</dbReference>
<keyword evidence="9" id="KW-0067">ATP-binding</keyword>
<dbReference type="GO" id="GO:0004798">
    <property type="term" value="F:dTMP kinase activity"/>
    <property type="evidence" value="ECO:0007669"/>
    <property type="project" value="UniProtKB-EC"/>
</dbReference>
<proteinExistence type="inferred from homology"/>
<organism evidence="11 12">
    <name type="scientific">Acanthosepion pharaonis</name>
    <name type="common">Pharaoh cuttlefish</name>
    <name type="synonym">Sepia pharaonis</name>
    <dbReference type="NCBI Taxonomy" id="158019"/>
    <lineage>
        <taxon>Eukaryota</taxon>
        <taxon>Metazoa</taxon>
        <taxon>Spiralia</taxon>
        <taxon>Lophotrochozoa</taxon>
        <taxon>Mollusca</taxon>
        <taxon>Cephalopoda</taxon>
        <taxon>Coleoidea</taxon>
        <taxon>Decapodiformes</taxon>
        <taxon>Sepiida</taxon>
        <taxon>Sepiina</taxon>
        <taxon>Sepiidae</taxon>
        <taxon>Acanthosepion</taxon>
    </lineage>
</organism>
<dbReference type="Gene3D" id="3.40.50.300">
    <property type="entry name" value="P-loop containing nucleotide triphosphate hydrolases"/>
    <property type="match status" value="1"/>
</dbReference>
<evidence type="ECO:0000259" key="10">
    <source>
        <dbReference type="Pfam" id="PF02223"/>
    </source>
</evidence>
<dbReference type="EC" id="2.7.4.9" evidence="3"/>
<dbReference type="NCBIfam" id="TIGR00041">
    <property type="entry name" value="DTMP_kinase"/>
    <property type="match status" value="1"/>
</dbReference>
<dbReference type="GO" id="GO:0005739">
    <property type="term" value="C:mitochondrion"/>
    <property type="evidence" value="ECO:0007669"/>
    <property type="project" value="TreeGrafter"/>
</dbReference>
<dbReference type="GO" id="GO:0006235">
    <property type="term" value="P:dTTP biosynthetic process"/>
    <property type="evidence" value="ECO:0007669"/>
    <property type="project" value="TreeGrafter"/>
</dbReference>
<dbReference type="Pfam" id="PF02223">
    <property type="entry name" value="Thymidylate_kin"/>
    <property type="match status" value="1"/>
</dbReference>